<comment type="caution">
    <text evidence="2">The sequence shown here is derived from an EMBL/GenBank/DDBJ whole genome shotgun (WGS) entry which is preliminary data.</text>
</comment>
<sequence length="367" mass="41931">MILLDFYSKKIYRNKFNLILLVVLGVVMGVLLYFNTLSNTLALFVESELGAMNEQLATTTNQEQIASIEQQIENNELFLAYYESGQYSEAYKTRIEKLHRVRDITVRTTNNDSELRQWDESIAELEVLAEHNLQYDSVHSPTKGFQFMTYSTANSLIPYLLIPSLILIMASLFTDSYKRNLNIDLTYPLKLTELRMSKFTTALFYSVISYLLYMLISFGLSSLISGVGSLDYPFVAYAKDGISMHVYDTLTILQGSIILHFLLLVLLVLLVLLLSDYIRNRLYLFFVMLLLVFSQVLVIPLVPPLYGISHLFPFLYLDAKSIISYESAFLLGNLNLNFTTGIIVVVGWIVVLAAMILIKDLKKQKDM</sequence>
<keyword evidence="1" id="KW-0812">Transmembrane</keyword>
<organism evidence="2 3">
    <name type="scientific">Ruoffia halotolerans</name>
    <dbReference type="NCBI Taxonomy" id="2748684"/>
    <lineage>
        <taxon>Bacteria</taxon>
        <taxon>Bacillati</taxon>
        <taxon>Bacillota</taxon>
        <taxon>Bacilli</taxon>
        <taxon>Lactobacillales</taxon>
        <taxon>Aerococcaceae</taxon>
        <taxon>Ruoffia</taxon>
    </lineage>
</organism>
<feature type="transmembrane region" description="Helical" evidence="1">
    <location>
        <begin position="156"/>
        <end position="173"/>
    </location>
</feature>
<dbReference type="AlphaFoldDB" id="A0A839A8B1"/>
<keyword evidence="1" id="KW-1133">Transmembrane helix</keyword>
<reference evidence="2 3" key="1">
    <citation type="submission" date="2020-06" db="EMBL/GenBank/DDBJ databases">
        <title>Reclassification of Facklamia ignava, Facklamia soureckii and Facklami tabacinasalis as Falseniella iganva gen. nov., comb. nov., Hutsoniella ignava gen. nov., comb. nov., and Ruoffia tabacinasalis gen. nov., comb. nov and description of Ruoffia haltotolerans sp. nov., isolated from hypersaline Inland Sea of Qatar.</title>
        <authorList>
            <person name="Fotedar R."/>
            <person name="Sankaranarayanan K."/>
            <person name="Lawson P."/>
            <person name="Caldwell M."/>
            <person name="Zeyara A."/>
            <person name="Al Malki A."/>
            <person name="Ali M."/>
        </authorList>
    </citation>
    <scope>NUCLEOTIDE SEQUENCE [LARGE SCALE GENOMIC DNA]</scope>
    <source>
        <strain evidence="2 3">INB8</strain>
    </source>
</reference>
<feature type="transmembrane region" description="Helical" evidence="1">
    <location>
        <begin position="252"/>
        <end position="275"/>
    </location>
</feature>
<evidence type="ECO:0000256" key="1">
    <source>
        <dbReference type="SAM" id="Phobius"/>
    </source>
</evidence>
<name>A0A839A8B1_9LACT</name>
<feature type="transmembrane region" description="Helical" evidence="1">
    <location>
        <begin position="16"/>
        <end position="34"/>
    </location>
</feature>
<evidence type="ECO:0000313" key="3">
    <source>
        <dbReference type="Proteomes" id="UP000571018"/>
    </source>
</evidence>
<keyword evidence="3" id="KW-1185">Reference proteome</keyword>
<evidence type="ECO:0000313" key="2">
    <source>
        <dbReference type="EMBL" id="MBA5730121.1"/>
    </source>
</evidence>
<feature type="transmembrane region" description="Helical" evidence="1">
    <location>
        <begin position="338"/>
        <end position="358"/>
    </location>
</feature>
<keyword evidence="1" id="KW-0472">Membrane</keyword>
<feature type="transmembrane region" description="Helical" evidence="1">
    <location>
        <begin position="202"/>
        <end position="224"/>
    </location>
</feature>
<proteinExistence type="predicted"/>
<feature type="transmembrane region" description="Helical" evidence="1">
    <location>
        <begin position="282"/>
        <end position="306"/>
    </location>
</feature>
<dbReference type="Proteomes" id="UP000571018">
    <property type="component" value="Unassembled WGS sequence"/>
</dbReference>
<dbReference type="EMBL" id="JACAOA010000038">
    <property type="protein sequence ID" value="MBA5730121.1"/>
    <property type="molecule type" value="Genomic_DNA"/>
</dbReference>
<gene>
    <name evidence="2" type="ORF">HW423_10030</name>
</gene>
<protein>
    <submittedName>
        <fullName evidence="2">Uncharacterized protein</fullName>
    </submittedName>
</protein>
<dbReference type="RefSeq" id="WP_218931776.1">
    <property type="nucleotide sequence ID" value="NZ_JACAOA010000038.1"/>
</dbReference>
<accession>A0A839A8B1</accession>